<feature type="compositionally biased region" description="Low complexity" evidence="5">
    <location>
        <begin position="1074"/>
        <end position="1108"/>
    </location>
</feature>
<feature type="region of interest" description="Disordered" evidence="5">
    <location>
        <begin position="59"/>
        <end position="84"/>
    </location>
</feature>
<feature type="non-terminal residue" evidence="7">
    <location>
        <position position="1"/>
    </location>
</feature>
<dbReference type="CDD" id="cd06668">
    <property type="entry name" value="PDZ4_MUPP1-like"/>
    <property type="match status" value="1"/>
</dbReference>
<dbReference type="CDD" id="cd06669">
    <property type="entry name" value="PDZ5_MUPP1-like"/>
    <property type="match status" value="1"/>
</dbReference>
<name>A0A8J2JRI0_9HEXA</name>
<sequence>DGRLSEGDQILAIDGQPLDSAITHQQAIGILQQARGEVEIVVARAPDTVQPTEALVSGDTIGVGQQPPLLGGERPSSPPSEDLKGSDMVLNTEWAQVEVIELINDGTGLGFGIIGGRSTGVVVKTILPGGVADRDGRLQSGDHILQIGEVNLLGMGSEQVAAVLRQCGSCVRLVVARPIEPTSPDALSSQAPIVPTKILGDPEELERHLMQSNGYANHLLDGSIGSAEAAQMRLGLDDIGSAGTGFDSLPEVEIVDVELRKDLHGLGITIAGYVCEKEELSGIFVKSISEGSAADVSGRISINDRIVEVDGQSLQGFTNHEAVEVLRKTGPIVQLKLERYHHGSKYDQLQSAISHSEHKPPTPSSVSALSLPQVAVDSDGEPEEILATGIGEEDEEEEDEELAVETRNEDLDLEDLEMLIDTRYEGDILPTVEAAIMAKWSKIMGADCDIVVSQLSKVKEGGGLGISLEGTVDVEDGREVRPHHYIRSILGDGAVGKAGKLLSGDELLEVNGRRLLGLNHVEVVGILKELPVHVRIVCARRPGQPPPSRPIDTSQDRNAFAARNILGGSLQNLFQGTDRLVKAKSDGSLASTGTTAATETSLSKLKSRSLEPLNGLAMWSSDPHIIELPKGDRGLGFSILDYQDPLNPSETVIVIRSLVPGGVAQQDGRLIPGDRLLAVNEINLENASLDQAVQALKGAPKGVVRIAVAKPLPLPDTTTLSSFHSEEDALPPPPLPSSPPPDIVEGLVDDRIISELLSRDPTQGLNQVNPMVIPVSTERLIPSYRSDMETVILSTSTGNGTVGSSSVLSTILPLPSALERNVKIKKEEDQLGMTVEVIDGGINGGIVTALAKSSPIAQDGRIRVGDYILSINNESLRNLSNSQVKAILRQAQFSTDLSISYIPSGDAEVHKQACLIQLSAATADGVEVYEEERLDRVSTRTPADGEESTDEPIGGGVTTVTSSPSSSSSAGPISGRSQVGPNQVGSSGGSSVKRDQSLGGSPPSSVSSPKSVLSANLSPPKHIETSTVYINTSEHHLTQPPQPQIQKRVVTHVTIFPSPPPEVAQVVPVVKRSTVSASSNSVSSTSSVPTTTAPPATSSASPPIATAARDSSTVGSPPESVAVTGTASATAAASLASPTSVSNKSSAVTRSNSGDGSFCEENTNNSGTVVVRESHRRASESADFVDEQQSESAVVVAAATTTTTTSTTRVVSTLRIDPEKVGESILAGSGSTTPVTQPGVQEDSSMVGVTNSEREYHAPVSAKSSQGISSSEDSALLLAKHWGPERLVEVLKEPAKSLGISIVGGKVDLYNAGPDSGSAISGIFIKNVLANSPAGRTGQLKTGDRILAVDDVDLRSASHERAVEVIRAAGNPVRFLVQSLVQWSDALGVSIDESETSKSEETDTHTTTRSQSQSQSRQSEKSTSSRTKSETTTTSTTDTSETTSSTTRTVTGTGTSSTGTCSSNTENGKHSGSSQSETMSSSTTDGNYPSQRKRSSVNIEKGNESDEGVENEFQRAMSPDDGLLPPTAPAPVSPARTPSPELIQVPQYALSLLFQFRSYLPLSAFNPLSSKMKVFLPAIISVH</sequence>
<dbReference type="PROSITE" id="PS50106">
    <property type="entry name" value="PDZ"/>
    <property type="match status" value="7"/>
</dbReference>
<feature type="compositionally biased region" description="Polar residues" evidence="5">
    <location>
        <begin position="976"/>
        <end position="985"/>
    </location>
</feature>
<evidence type="ECO:0000313" key="7">
    <source>
        <dbReference type="EMBL" id="CAG7720104.1"/>
    </source>
</evidence>
<evidence type="ECO:0000256" key="4">
    <source>
        <dbReference type="ARBA" id="ARBA00023136"/>
    </source>
</evidence>
<feature type="domain" description="PDZ" evidence="6">
    <location>
        <begin position="821"/>
        <end position="903"/>
    </location>
</feature>
<dbReference type="PANTHER" id="PTHR19964:SF92">
    <property type="entry name" value="PATJ HOMOLOG"/>
    <property type="match status" value="1"/>
</dbReference>
<protein>
    <recommendedName>
        <fullName evidence="6">PDZ domain-containing protein</fullName>
    </recommendedName>
</protein>
<accession>A0A8J2JRI0</accession>
<evidence type="ECO:0000256" key="2">
    <source>
        <dbReference type="ARBA" id="ARBA00022553"/>
    </source>
</evidence>
<feature type="domain" description="PDZ" evidence="6">
    <location>
        <begin position="99"/>
        <end position="179"/>
    </location>
</feature>
<evidence type="ECO:0000256" key="5">
    <source>
        <dbReference type="SAM" id="MobiDB-lite"/>
    </source>
</evidence>
<feature type="compositionally biased region" description="Low complexity" evidence="5">
    <location>
        <begin position="1407"/>
        <end position="1484"/>
    </location>
</feature>
<feature type="domain" description="PDZ" evidence="6">
    <location>
        <begin position="1287"/>
        <end position="1381"/>
    </location>
</feature>
<keyword evidence="4" id="KW-0472">Membrane</keyword>
<dbReference type="InterPro" id="IPR051342">
    <property type="entry name" value="PDZ_scaffold"/>
</dbReference>
<dbReference type="GO" id="GO:0016020">
    <property type="term" value="C:membrane"/>
    <property type="evidence" value="ECO:0007669"/>
    <property type="project" value="UniProtKB-SubCell"/>
</dbReference>
<dbReference type="FunFam" id="2.30.42.10:FF:000070">
    <property type="entry name" value="Multiple PDZ domain protein"/>
    <property type="match status" value="1"/>
</dbReference>
<feature type="compositionally biased region" description="Pro residues" evidence="5">
    <location>
        <begin position="730"/>
        <end position="739"/>
    </location>
</feature>
<feature type="compositionally biased region" description="Low complexity" evidence="5">
    <location>
        <begin position="958"/>
        <end position="975"/>
    </location>
</feature>
<evidence type="ECO:0000256" key="3">
    <source>
        <dbReference type="ARBA" id="ARBA00022737"/>
    </source>
</evidence>
<gene>
    <name evidence="7" type="ORF">AFUS01_LOCUS9392</name>
</gene>
<dbReference type="CDD" id="cd06791">
    <property type="entry name" value="PDZ3_MUPP1-like"/>
    <property type="match status" value="1"/>
</dbReference>
<reference evidence="7" key="1">
    <citation type="submission" date="2021-06" db="EMBL/GenBank/DDBJ databases">
        <authorList>
            <person name="Hodson N. C."/>
            <person name="Mongue J. A."/>
            <person name="Jaron S. K."/>
        </authorList>
    </citation>
    <scope>NUCLEOTIDE SEQUENCE</scope>
</reference>
<feature type="compositionally biased region" description="Polar residues" evidence="5">
    <location>
        <begin position="1143"/>
        <end position="1168"/>
    </location>
</feature>
<dbReference type="SMART" id="SM00228">
    <property type="entry name" value="PDZ"/>
    <property type="match status" value="7"/>
</dbReference>
<feature type="region of interest" description="Disordered" evidence="5">
    <location>
        <begin position="1393"/>
        <end position="1538"/>
    </location>
</feature>
<dbReference type="FunFam" id="2.30.42.10:FF:000125">
    <property type="entry name" value="PATJ, crumbs cell polarity complex component"/>
    <property type="match status" value="1"/>
</dbReference>
<evidence type="ECO:0000313" key="8">
    <source>
        <dbReference type="Proteomes" id="UP000708208"/>
    </source>
</evidence>
<feature type="region of interest" description="Disordered" evidence="5">
    <location>
        <begin position="932"/>
        <end position="1019"/>
    </location>
</feature>
<dbReference type="CDD" id="cd06671">
    <property type="entry name" value="PDZ7_MUPP1-PD6_PATJ-like"/>
    <property type="match status" value="1"/>
</dbReference>
<dbReference type="OrthoDB" id="6022242at2759"/>
<feature type="domain" description="PDZ" evidence="6">
    <location>
        <begin position="256"/>
        <end position="341"/>
    </location>
</feature>
<feature type="domain" description="PDZ" evidence="6">
    <location>
        <begin position="625"/>
        <end position="703"/>
    </location>
</feature>
<keyword evidence="2" id="KW-0597">Phosphoprotein</keyword>
<keyword evidence="8" id="KW-1185">Reference proteome</keyword>
<comment type="subcellular location">
    <subcellularLocation>
        <location evidence="1">Membrane</location>
    </subcellularLocation>
</comment>
<evidence type="ECO:0000259" key="6">
    <source>
        <dbReference type="PROSITE" id="PS50106"/>
    </source>
</evidence>
<feature type="region of interest" description="Disordered" evidence="5">
    <location>
        <begin position="717"/>
        <end position="739"/>
    </location>
</feature>
<dbReference type="EMBL" id="CAJVCH010067358">
    <property type="protein sequence ID" value="CAG7720104.1"/>
    <property type="molecule type" value="Genomic_DNA"/>
</dbReference>
<dbReference type="PANTHER" id="PTHR19964">
    <property type="entry name" value="MULTIPLE PDZ DOMAIN PROTEIN"/>
    <property type="match status" value="1"/>
</dbReference>
<comment type="caution">
    <text evidence="7">The sequence shown here is derived from an EMBL/GenBank/DDBJ whole genome shotgun (WGS) entry which is preliminary data.</text>
</comment>
<feature type="domain" description="PDZ" evidence="6">
    <location>
        <begin position="1"/>
        <end position="46"/>
    </location>
</feature>
<feature type="region of interest" description="Disordered" evidence="5">
    <location>
        <begin position="348"/>
        <end position="367"/>
    </location>
</feature>
<feature type="compositionally biased region" description="Basic and acidic residues" evidence="5">
    <location>
        <begin position="1395"/>
        <end position="1406"/>
    </location>
</feature>
<feature type="region of interest" description="Disordered" evidence="5">
    <location>
        <begin position="1224"/>
        <end position="1243"/>
    </location>
</feature>
<feature type="region of interest" description="Disordered" evidence="5">
    <location>
        <begin position="1074"/>
        <end position="1175"/>
    </location>
</feature>
<feature type="compositionally biased region" description="Low complexity" evidence="5">
    <location>
        <begin position="997"/>
        <end position="1014"/>
    </location>
</feature>
<organism evidence="7 8">
    <name type="scientific">Allacma fusca</name>
    <dbReference type="NCBI Taxonomy" id="39272"/>
    <lineage>
        <taxon>Eukaryota</taxon>
        <taxon>Metazoa</taxon>
        <taxon>Ecdysozoa</taxon>
        <taxon>Arthropoda</taxon>
        <taxon>Hexapoda</taxon>
        <taxon>Collembola</taxon>
        <taxon>Symphypleona</taxon>
        <taxon>Sminthuridae</taxon>
        <taxon>Allacma</taxon>
    </lineage>
</organism>
<evidence type="ECO:0000256" key="1">
    <source>
        <dbReference type="ARBA" id="ARBA00004370"/>
    </source>
</evidence>
<dbReference type="CDD" id="cd06667">
    <property type="entry name" value="PDZ2_MUPP1-like"/>
    <property type="match status" value="1"/>
</dbReference>
<feature type="compositionally biased region" description="Low complexity" evidence="5">
    <location>
        <begin position="1120"/>
        <end position="1142"/>
    </location>
</feature>
<dbReference type="Proteomes" id="UP000708208">
    <property type="component" value="Unassembled WGS sequence"/>
</dbReference>
<dbReference type="Pfam" id="PF00595">
    <property type="entry name" value="PDZ"/>
    <property type="match status" value="6"/>
</dbReference>
<proteinExistence type="predicted"/>
<feature type="domain" description="PDZ" evidence="6">
    <location>
        <begin position="452"/>
        <end position="542"/>
    </location>
</feature>
<dbReference type="InterPro" id="IPR001478">
    <property type="entry name" value="PDZ"/>
</dbReference>
<feature type="compositionally biased region" description="Polar residues" evidence="5">
    <location>
        <begin position="1229"/>
        <end position="1243"/>
    </location>
</feature>
<keyword evidence="3" id="KW-0677">Repeat</keyword>